<accession>A0A6J5KR84</accession>
<name>A0A6J5KR84_9CAUD</name>
<protein>
    <submittedName>
        <fullName evidence="2">Uncharacterized protein</fullName>
    </submittedName>
</protein>
<sequence length="71" mass="7644">MNSEQLAQRVTLVATYTLTFILMAMVAVMLIGLFHDKVDNGKVFEIVGPAFQTIVGGFIGLITGIKIGSNE</sequence>
<gene>
    <name evidence="2" type="ORF">UFOVP41_40</name>
</gene>
<keyword evidence="1" id="KW-0812">Transmembrane</keyword>
<dbReference type="EMBL" id="LR796168">
    <property type="protein sequence ID" value="CAB4123367.1"/>
    <property type="molecule type" value="Genomic_DNA"/>
</dbReference>
<proteinExistence type="predicted"/>
<organism evidence="2">
    <name type="scientific">uncultured Caudovirales phage</name>
    <dbReference type="NCBI Taxonomy" id="2100421"/>
    <lineage>
        <taxon>Viruses</taxon>
        <taxon>Duplodnaviria</taxon>
        <taxon>Heunggongvirae</taxon>
        <taxon>Uroviricota</taxon>
        <taxon>Caudoviricetes</taxon>
        <taxon>Peduoviridae</taxon>
        <taxon>Maltschvirus</taxon>
        <taxon>Maltschvirus maltsch</taxon>
    </lineage>
</organism>
<keyword evidence="1" id="KW-1133">Transmembrane helix</keyword>
<reference evidence="2" key="1">
    <citation type="submission" date="2020-04" db="EMBL/GenBank/DDBJ databases">
        <authorList>
            <person name="Chiriac C."/>
            <person name="Salcher M."/>
            <person name="Ghai R."/>
            <person name="Kavagutti S V."/>
        </authorList>
    </citation>
    <scope>NUCLEOTIDE SEQUENCE</scope>
</reference>
<feature type="transmembrane region" description="Helical" evidence="1">
    <location>
        <begin position="46"/>
        <end position="65"/>
    </location>
</feature>
<evidence type="ECO:0000313" key="2">
    <source>
        <dbReference type="EMBL" id="CAB4123367.1"/>
    </source>
</evidence>
<evidence type="ECO:0000256" key="1">
    <source>
        <dbReference type="SAM" id="Phobius"/>
    </source>
</evidence>
<feature type="transmembrane region" description="Helical" evidence="1">
    <location>
        <begin position="12"/>
        <end position="34"/>
    </location>
</feature>
<keyword evidence="1" id="KW-0472">Membrane</keyword>